<dbReference type="EMBL" id="CAUOFW020006002">
    <property type="protein sequence ID" value="CAK9172488.1"/>
    <property type="molecule type" value="Genomic_DNA"/>
</dbReference>
<evidence type="ECO:0000313" key="1">
    <source>
        <dbReference type="EMBL" id="CAK9172488.1"/>
    </source>
</evidence>
<gene>
    <name evidence="1" type="ORF">ILEXP_LOCUS42140</name>
</gene>
<protein>
    <submittedName>
        <fullName evidence="1">Uncharacterized protein</fullName>
    </submittedName>
</protein>
<accession>A0ABC8TTM2</accession>
<proteinExistence type="predicted"/>
<keyword evidence="2" id="KW-1185">Reference proteome</keyword>
<reference evidence="1 2" key="1">
    <citation type="submission" date="2024-02" db="EMBL/GenBank/DDBJ databases">
        <authorList>
            <person name="Vignale AGUSTIN F."/>
            <person name="Sosa J E."/>
            <person name="Modenutti C."/>
        </authorList>
    </citation>
    <scope>NUCLEOTIDE SEQUENCE [LARGE SCALE GENOMIC DNA]</scope>
</reference>
<comment type="caution">
    <text evidence="1">The sequence shown here is derived from an EMBL/GenBank/DDBJ whole genome shotgun (WGS) entry which is preliminary data.</text>
</comment>
<dbReference type="Proteomes" id="UP001642360">
    <property type="component" value="Unassembled WGS sequence"/>
</dbReference>
<evidence type="ECO:0000313" key="2">
    <source>
        <dbReference type="Proteomes" id="UP001642360"/>
    </source>
</evidence>
<sequence length="170" mass="19165">MLKALGLGYYGIVNFHLRIHNGWKGLDDDEDVLILELDNMLKALGLGYCGIVNFHLRIHNGWKGLDDDEDVLILGSWVNKHKMLDVYVEHTRGDVLDQSQSKSNCIPTAQQFDGGNNVGGNVVASDNKLDSDSSQYEEHSDNLTSDDEYFYDSEYDLDGVLLHDTMVLER</sequence>
<dbReference type="AlphaFoldDB" id="A0ABC8TTM2"/>
<organism evidence="1 2">
    <name type="scientific">Ilex paraguariensis</name>
    <name type="common">yerba mate</name>
    <dbReference type="NCBI Taxonomy" id="185542"/>
    <lineage>
        <taxon>Eukaryota</taxon>
        <taxon>Viridiplantae</taxon>
        <taxon>Streptophyta</taxon>
        <taxon>Embryophyta</taxon>
        <taxon>Tracheophyta</taxon>
        <taxon>Spermatophyta</taxon>
        <taxon>Magnoliopsida</taxon>
        <taxon>eudicotyledons</taxon>
        <taxon>Gunneridae</taxon>
        <taxon>Pentapetalae</taxon>
        <taxon>asterids</taxon>
        <taxon>campanulids</taxon>
        <taxon>Aquifoliales</taxon>
        <taxon>Aquifoliaceae</taxon>
        <taxon>Ilex</taxon>
    </lineage>
</organism>
<name>A0ABC8TTM2_9AQUA</name>